<sequence>MSTSAWLLLVVERNQVRHTIASADEALDMLFKNWPVTSGSAFFMAMEACAGTLEGIVTEGEAQSAFLAAAFDARVVVRIA</sequence>
<gene>
    <name evidence="1" type="ORF">B5E41_23970</name>
</gene>
<organism evidence="1 2">
    <name type="scientific">Rhizobium esperanzae</name>
    <dbReference type="NCBI Taxonomy" id="1967781"/>
    <lineage>
        <taxon>Bacteria</taxon>
        <taxon>Pseudomonadati</taxon>
        <taxon>Pseudomonadota</taxon>
        <taxon>Alphaproteobacteria</taxon>
        <taxon>Hyphomicrobiales</taxon>
        <taxon>Rhizobiaceae</taxon>
        <taxon>Rhizobium/Agrobacterium group</taxon>
        <taxon>Rhizobium</taxon>
    </lineage>
</organism>
<dbReference type="EMBL" id="MXPU01000018">
    <property type="protein sequence ID" value="OWO92290.1"/>
    <property type="molecule type" value="Genomic_DNA"/>
</dbReference>
<evidence type="ECO:0000313" key="1">
    <source>
        <dbReference type="EMBL" id="OWO92290.1"/>
    </source>
</evidence>
<evidence type="ECO:0008006" key="3">
    <source>
        <dbReference type="Google" id="ProtNLM"/>
    </source>
</evidence>
<evidence type="ECO:0000313" key="2">
    <source>
        <dbReference type="Proteomes" id="UP000197269"/>
    </source>
</evidence>
<protein>
    <recommendedName>
        <fullName evidence="3">DUF982 domain-containing protein</fullName>
    </recommendedName>
</protein>
<dbReference type="InterPro" id="IPR010385">
    <property type="entry name" value="DUF982"/>
</dbReference>
<reference evidence="1 2" key="1">
    <citation type="submission" date="2017-03" db="EMBL/GenBank/DDBJ databases">
        <title>Genome of strain Rhizobium sp. CNPSo 668.</title>
        <authorList>
            <person name="Ribeiro R."/>
        </authorList>
    </citation>
    <scope>NUCLEOTIDE SEQUENCE [LARGE SCALE GENOMIC DNA]</scope>
    <source>
        <strain evidence="1 2">CNPSo 668</strain>
    </source>
</reference>
<proteinExistence type="predicted"/>
<accession>A0A246DPN4</accession>
<dbReference type="AlphaFoldDB" id="A0A246DPN4"/>
<name>A0A246DPN4_9HYPH</name>
<dbReference type="Gene3D" id="6.10.250.730">
    <property type="match status" value="1"/>
</dbReference>
<dbReference type="Pfam" id="PF06169">
    <property type="entry name" value="DUF982"/>
    <property type="match status" value="1"/>
</dbReference>
<comment type="caution">
    <text evidence="1">The sequence shown here is derived from an EMBL/GenBank/DDBJ whole genome shotgun (WGS) entry which is preliminary data.</text>
</comment>
<dbReference type="Proteomes" id="UP000197269">
    <property type="component" value="Unassembled WGS sequence"/>
</dbReference>